<evidence type="ECO:0000313" key="2">
    <source>
        <dbReference type="EMBL" id="WWP24117.1"/>
    </source>
</evidence>
<dbReference type="RefSeq" id="WP_338709206.1">
    <property type="nucleotide sequence ID" value="NZ_CP145894.1"/>
</dbReference>
<sequence length="360" mass="40708">MRRMKNWIRKNSVFRTGRGAVVNVVEHDSRRVYFKSANGKMVNTIELIKLKAAIQDLFSRRTVTRKELEVYSNFSSALFGLLMSIFKGMAKLTSGAKGFRLTVIGVRFFFSGCDRAVKDLEIAKANGAEYVLMSYYYLRDDHKANWRKHVGRLGLKVMLDSGAYSVWKRREAGKDVQEIDVRDYAEFVLQHKDLIHSFITLDVVGDDVATAANDAYLRSLGLYPIPVFPAMGDLQELGKLVEADHDFIAIGATVGISETAKRTLFELIFAAFPEGRFHWLGGSSSLIVEFSWFSADSSTWLSGRKYGKLLNEQFKTTKAPKWMDGFAALAHNVRILSGLEYRYIDEMEAREEQSITAIAS</sequence>
<keyword evidence="1" id="KW-0812">Transmembrane</keyword>
<gene>
    <name evidence="2" type="ORF">V6668_32095</name>
</gene>
<evidence type="ECO:0000313" key="3">
    <source>
        <dbReference type="Proteomes" id="UP001364764"/>
    </source>
</evidence>
<keyword evidence="2" id="KW-0614">Plasmid</keyword>
<proteinExistence type="predicted"/>
<organism evidence="2 3">
    <name type="scientific">Paenibacillus amylolyticus</name>
    <dbReference type="NCBI Taxonomy" id="1451"/>
    <lineage>
        <taxon>Bacteria</taxon>
        <taxon>Bacillati</taxon>
        <taxon>Bacillota</taxon>
        <taxon>Bacilli</taxon>
        <taxon>Bacillales</taxon>
        <taxon>Paenibacillaceae</taxon>
        <taxon>Paenibacillus</taxon>
    </lineage>
</organism>
<dbReference type="AlphaFoldDB" id="A0ABD8B2P0"/>
<dbReference type="EMBL" id="CP145894">
    <property type="protein sequence ID" value="WWP24117.1"/>
    <property type="molecule type" value="Genomic_DNA"/>
</dbReference>
<accession>A0ABD8B2P0</accession>
<reference evidence="2 3" key="1">
    <citation type="submission" date="2024-02" db="EMBL/GenBank/DDBJ databases">
        <title>Complete sequences of two Paenibacillus sp. strains and one Lysinibacillus strain isolated from the environment on STAA medium highlight biotechnological potential.</title>
        <authorList>
            <person name="Attere S.A."/>
            <person name="Piche L.C."/>
            <person name="Intertaglia L."/>
            <person name="Lami R."/>
            <person name="Charette S.J."/>
            <person name="Vincent A.T."/>
        </authorList>
    </citation>
    <scope>NUCLEOTIDE SEQUENCE [LARGE SCALE GENOMIC DNA]</scope>
    <source>
        <strain evidence="2 3">Y5S-7</strain>
        <plasmid evidence="2 3">pY5S7-2</plasmid>
    </source>
</reference>
<dbReference type="Proteomes" id="UP001364764">
    <property type="component" value="Plasmid pY5S7-2"/>
</dbReference>
<protein>
    <submittedName>
        <fullName evidence="2">Uncharacterized protein</fullName>
    </submittedName>
</protein>
<dbReference type="GeneID" id="93480218"/>
<keyword evidence="1" id="KW-1133">Transmembrane helix</keyword>
<keyword evidence="1" id="KW-0472">Membrane</keyword>
<geneLocation type="plasmid" evidence="2 3">
    <name>pY5S7-2</name>
</geneLocation>
<name>A0ABD8B2P0_PAEAM</name>
<evidence type="ECO:0000256" key="1">
    <source>
        <dbReference type="SAM" id="Phobius"/>
    </source>
</evidence>
<feature type="transmembrane region" description="Helical" evidence="1">
    <location>
        <begin position="70"/>
        <end position="90"/>
    </location>
</feature>